<organism evidence="3">
    <name type="scientific">Attheya septentrionalis</name>
    <dbReference type="NCBI Taxonomy" id="420275"/>
    <lineage>
        <taxon>Eukaryota</taxon>
        <taxon>Sar</taxon>
        <taxon>Stramenopiles</taxon>
        <taxon>Ochrophyta</taxon>
        <taxon>Bacillariophyta</taxon>
        <taxon>Coscinodiscophyceae</taxon>
        <taxon>Chaetocerotophycidae</taxon>
        <taxon>Chaetocerotales</taxon>
        <taxon>Attheyaceae</taxon>
        <taxon>Attheya</taxon>
    </lineage>
</organism>
<reference evidence="3" key="1">
    <citation type="submission" date="2021-01" db="EMBL/GenBank/DDBJ databases">
        <authorList>
            <person name="Corre E."/>
            <person name="Pelletier E."/>
            <person name="Niang G."/>
            <person name="Scheremetjew M."/>
            <person name="Finn R."/>
            <person name="Kale V."/>
            <person name="Holt S."/>
            <person name="Cochrane G."/>
            <person name="Meng A."/>
            <person name="Brown T."/>
            <person name="Cohen L."/>
        </authorList>
    </citation>
    <scope>NUCLEOTIDE SEQUENCE</scope>
    <source>
        <strain evidence="3">CCMP2084</strain>
    </source>
</reference>
<sequence>MKMKLVSLLLLANANALLFFADSSEAVKVKGKGDGVTALRNDGTRRLGGSKKGSKSKRKKKVKKKKSKKKKGGPFCHVTKVVRLYEDLSSPDYLFGSPPSPDSPPGQVVFVNVPIYALGGDNSVGEKVGMYQGQVTMVPQGDCIGTYMFSFDWNEETGYYDTQLFSPLTCSGQNNPITGGTGDFLFATGELNFVEKVLGGDNDEAIGDVVSITTCFMGYD</sequence>
<proteinExistence type="predicted"/>
<evidence type="ECO:0000256" key="2">
    <source>
        <dbReference type="SAM" id="SignalP"/>
    </source>
</evidence>
<keyword evidence="2" id="KW-0732">Signal</keyword>
<gene>
    <name evidence="3" type="ORF">ASEP1449_LOCUS1655</name>
</gene>
<name>A0A7S2U7P3_9STRA</name>
<dbReference type="EMBL" id="HBHQ01002579">
    <property type="protein sequence ID" value="CAD9809832.1"/>
    <property type="molecule type" value="Transcribed_RNA"/>
</dbReference>
<dbReference type="AlphaFoldDB" id="A0A7S2U7P3"/>
<evidence type="ECO:0000313" key="3">
    <source>
        <dbReference type="EMBL" id="CAD9809832.1"/>
    </source>
</evidence>
<feature type="region of interest" description="Disordered" evidence="1">
    <location>
        <begin position="34"/>
        <end position="73"/>
    </location>
</feature>
<feature type="chain" id="PRO_5030515540" evidence="2">
    <location>
        <begin position="27"/>
        <end position="220"/>
    </location>
</feature>
<accession>A0A7S2U7P3</accession>
<evidence type="ECO:0000256" key="1">
    <source>
        <dbReference type="SAM" id="MobiDB-lite"/>
    </source>
</evidence>
<protein>
    <submittedName>
        <fullName evidence="3">Uncharacterized protein</fullName>
    </submittedName>
</protein>
<feature type="signal peptide" evidence="2">
    <location>
        <begin position="1"/>
        <end position="26"/>
    </location>
</feature>
<feature type="compositionally biased region" description="Basic residues" evidence="1">
    <location>
        <begin position="48"/>
        <end position="72"/>
    </location>
</feature>